<evidence type="ECO:0000313" key="5">
    <source>
        <dbReference type="Proteomes" id="UP001177023"/>
    </source>
</evidence>
<dbReference type="InterPro" id="IPR001304">
    <property type="entry name" value="C-type_lectin-like"/>
</dbReference>
<sequence length="606" mass="67759">MSFWIFALLIGQVFGYCPSDSLLITDLGSCFFFANFPAKGDDAEQFCHFYDGHLVNVENAFENSIVASYALKELGNVQILLGLQHNTTNDLWLWRDGTNATYFHWAAGQPASGGCVALNIEERAWRTIDCATPLPFVCRFAELQTTTPHTTTPDPDAVCEDGWKYFAKTDMCYLHGREMSYYEAEDFCQEHRGHLASIHSQEENDFVRELAYNTTCERNGNMWLYGVTVLGGQVNETSNETMWWTDGSAPDFTARLCSSGSGSEGNYILMQAYPPECFEKCADGAWVVTPFESTDGNKWPDLLALCQVARGQYCPPGSDYVDGLDECVLFDDVAIGWDGAEHICNEYHGHLVSLKSAFEISVVSSYAMRDLKGGQAYIGLFRNATNKDWTWADTYSVNYFKWASGQPGTANCVVLDVAEMAWRTVDCSVAYPFICTFSKYAITTPWTTTGKDMSTCPTGWHLNNDTKMCYGVGYDKTYNDAEEFCNSFNGHLASVHSDAENDFIKDLTYDDSCERSENNYFRGTTILGGQIDVKTNKVEWWADNSTTDYTKELCGPAGSGPNGNTILMSSYPETCYFCANGKWSTNPFERDQEVFPTFVCKTAANL</sequence>
<dbReference type="PANTHER" id="PTHR22991">
    <property type="entry name" value="PROTEIN CBG13490"/>
    <property type="match status" value="1"/>
</dbReference>
<feature type="signal peptide" evidence="2">
    <location>
        <begin position="1"/>
        <end position="15"/>
    </location>
</feature>
<protein>
    <recommendedName>
        <fullName evidence="3">C-type lectin domain-containing protein</fullName>
    </recommendedName>
</protein>
<dbReference type="Proteomes" id="UP001177023">
    <property type="component" value="Unassembled WGS sequence"/>
</dbReference>
<evidence type="ECO:0000259" key="3">
    <source>
        <dbReference type="PROSITE" id="PS50041"/>
    </source>
</evidence>
<keyword evidence="1" id="KW-1015">Disulfide bond</keyword>
<feature type="non-terminal residue" evidence="4">
    <location>
        <position position="606"/>
    </location>
</feature>
<feature type="domain" description="C-type lectin" evidence="3">
    <location>
        <begin position="327"/>
        <end position="436"/>
    </location>
</feature>
<accession>A0AA36G0I6</accession>
<comment type="caution">
    <text evidence="4">The sequence shown here is derived from an EMBL/GenBank/DDBJ whole genome shotgun (WGS) entry which is preliminary data.</text>
</comment>
<dbReference type="SMART" id="SM00034">
    <property type="entry name" value="CLECT"/>
    <property type="match status" value="4"/>
</dbReference>
<evidence type="ECO:0000256" key="1">
    <source>
        <dbReference type="ARBA" id="ARBA00023157"/>
    </source>
</evidence>
<feature type="domain" description="C-type lectin" evidence="3">
    <location>
        <begin position="26"/>
        <end position="139"/>
    </location>
</feature>
<feature type="chain" id="PRO_5041249428" description="C-type lectin domain-containing protein" evidence="2">
    <location>
        <begin position="16"/>
        <end position="606"/>
    </location>
</feature>
<proteinExistence type="predicted"/>
<dbReference type="Gene3D" id="3.10.100.10">
    <property type="entry name" value="Mannose-Binding Protein A, subunit A"/>
    <property type="match status" value="4"/>
</dbReference>
<dbReference type="CDD" id="cd00037">
    <property type="entry name" value="CLECT"/>
    <property type="match status" value="4"/>
</dbReference>
<dbReference type="InterPro" id="IPR016186">
    <property type="entry name" value="C-type_lectin-like/link_sf"/>
</dbReference>
<dbReference type="InterPro" id="IPR050976">
    <property type="entry name" value="Snaclec"/>
</dbReference>
<reference evidence="4" key="1">
    <citation type="submission" date="2023-06" db="EMBL/GenBank/DDBJ databases">
        <authorList>
            <person name="Delattre M."/>
        </authorList>
    </citation>
    <scope>NUCLEOTIDE SEQUENCE</scope>
    <source>
        <strain evidence="4">AF72</strain>
    </source>
</reference>
<name>A0AA36G0I6_9BILA</name>
<keyword evidence="5" id="KW-1185">Reference proteome</keyword>
<evidence type="ECO:0000256" key="2">
    <source>
        <dbReference type="SAM" id="SignalP"/>
    </source>
</evidence>
<dbReference type="EMBL" id="CATQJA010002624">
    <property type="protein sequence ID" value="CAJ0573855.1"/>
    <property type="molecule type" value="Genomic_DNA"/>
</dbReference>
<keyword evidence="2" id="KW-0732">Signal</keyword>
<evidence type="ECO:0000313" key="4">
    <source>
        <dbReference type="EMBL" id="CAJ0573855.1"/>
    </source>
</evidence>
<dbReference type="Pfam" id="PF00059">
    <property type="entry name" value="Lectin_C"/>
    <property type="match status" value="4"/>
</dbReference>
<dbReference type="PROSITE" id="PS50041">
    <property type="entry name" value="C_TYPE_LECTIN_2"/>
    <property type="match status" value="4"/>
</dbReference>
<feature type="domain" description="C-type lectin" evidence="3">
    <location>
        <begin position="465"/>
        <end position="584"/>
    </location>
</feature>
<dbReference type="InterPro" id="IPR016187">
    <property type="entry name" value="CTDL_fold"/>
</dbReference>
<dbReference type="AlphaFoldDB" id="A0AA36G0I6"/>
<organism evidence="4 5">
    <name type="scientific">Mesorhabditis spiculigera</name>
    <dbReference type="NCBI Taxonomy" id="96644"/>
    <lineage>
        <taxon>Eukaryota</taxon>
        <taxon>Metazoa</taxon>
        <taxon>Ecdysozoa</taxon>
        <taxon>Nematoda</taxon>
        <taxon>Chromadorea</taxon>
        <taxon>Rhabditida</taxon>
        <taxon>Rhabditina</taxon>
        <taxon>Rhabditomorpha</taxon>
        <taxon>Rhabditoidea</taxon>
        <taxon>Rhabditidae</taxon>
        <taxon>Mesorhabditinae</taxon>
        <taxon>Mesorhabditis</taxon>
    </lineage>
</organism>
<dbReference type="SUPFAM" id="SSF56436">
    <property type="entry name" value="C-type lectin-like"/>
    <property type="match status" value="4"/>
</dbReference>
<feature type="domain" description="C-type lectin" evidence="3">
    <location>
        <begin position="168"/>
        <end position="286"/>
    </location>
</feature>
<gene>
    <name evidence="4" type="ORF">MSPICULIGERA_LOCUS12201</name>
</gene>
<dbReference type="PANTHER" id="PTHR22991:SF42">
    <property type="entry name" value="C-TYPE LECTIN DOMAIN-CONTAINING PROTEIN"/>
    <property type="match status" value="1"/>
</dbReference>